<keyword evidence="2" id="KW-1185">Reference proteome</keyword>
<dbReference type="Proteomes" id="UP000374630">
    <property type="component" value="Unassembled WGS sequence"/>
</dbReference>
<evidence type="ECO:0000313" key="2">
    <source>
        <dbReference type="Proteomes" id="UP000374630"/>
    </source>
</evidence>
<name>A0ABQ6SPM8_9BIFI</name>
<protein>
    <submittedName>
        <fullName evidence="1">Uncharacterized protein</fullName>
    </submittedName>
</protein>
<proteinExistence type="predicted"/>
<comment type="caution">
    <text evidence="1">The sequence shown here is derived from an EMBL/GenBank/DDBJ whole genome shotgun (WGS) entry which is preliminary data.</text>
</comment>
<dbReference type="EMBL" id="RZNZ01000030">
    <property type="protein sequence ID" value="KAA8815632.1"/>
    <property type="molecule type" value="Genomic_DNA"/>
</dbReference>
<gene>
    <name evidence="1" type="ORF">EMO90_11975</name>
</gene>
<sequence>THISPASKLQRGDIIVFKDPANWLGQEDTSGHNGYLIKRLTGYGCGRDTGCGA</sequence>
<feature type="non-terminal residue" evidence="1">
    <location>
        <position position="1"/>
    </location>
</feature>
<accession>A0ABQ6SPM8</accession>
<organism evidence="1 2">
    <name type="scientific">Bifidobacterium vespertilionis</name>
    <dbReference type="NCBI Taxonomy" id="2562524"/>
    <lineage>
        <taxon>Bacteria</taxon>
        <taxon>Bacillati</taxon>
        <taxon>Actinomycetota</taxon>
        <taxon>Actinomycetes</taxon>
        <taxon>Bifidobacteriales</taxon>
        <taxon>Bifidobacteriaceae</taxon>
        <taxon>Bifidobacterium</taxon>
    </lineage>
</organism>
<evidence type="ECO:0000313" key="1">
    <source>
        <dbReference type="EMBL" id="KAA8815632.1"/>
    </source>
</evidence>
<reference evidence="1 2" key="1">
    <citation type="journal article" date="2019" name="Syst. Appl. Microbiol.">
        <title>Characterization of Bifidobacterium species in feaces of the Egyptian fruit bat: Description of B. vespertilionis sp. nov. and B. rousetti sp. nov.</title>
        <authorList>
            <person name="Modesto M."/>
            <person name="Satti M."/>
            <person name="Watanabe K."/>
            <person name="Puglisi E."/>
            <person name="Morelli L."/>
            <person name="Huang C.-H."/>
            <person name="Liou J.-S."/>
            <person name="Miyashita M."/>
            <person name="Tamura T."/>
            <person name="Saito S."/>
            <person name="Mori K."/>
            <person name="Huang L."/>
            <person name="Sciavilla P."/>
            <person name="Sandri C."/>
            <person name="Spiezio C."/>
            <person name="Vitali F."/>
            <person name="Cavalieri D."/>
            <person name="Perpetuini G."/>
            <person name="Tofalo R."/>
            <person name="Bonetti A."/>
            <person name="Arita M."/>
            <person name="Mattarelli P."/>
        </authorList>
    </citation>
    <scope>NUCLEOTIDE SEQUENCE [LARGE SCALE GENOMIC DNA]</scope>
    <source>
        <strain evidence="1 2">RST16</strain>
    </source>
</reference>